<reference evidence="8" key="3">
    <citation type="submission" date="2018-10" db="EMBL/GenBank/DDBJ databases">
        <authorList>
            <person name="Whitman W."/>
            <person name="Huntemann M."/>
            <person name="Clum A."/>
            <person name="Pillay M."/>
            <person name="Palaniappan K."/>
            <person name="Varghese N."/>
            <person name="Mikhailova N."/>
            <person name="Stamatis D."/>
            <person name="Reddy T."/>
            <person name="Daum C."/>
            <person name="Shapiro N."/>
            <person name="Ivanova N."/>
            <person name="Kyrpides N."/>
            <person name="Woyke T."/>
        </authorList>
    </citation>
    <scope>NUCLEOTIDE SEQUENCE</scope>
    <source>
        <strain evidence="8">CGMCC 1.10124</strain>
    </source>
</reference>
<organism evidence="8 9">
    <name type="scientific">Haloplanus aerogenes</name>
    <dbReference type="NCBI Taxonomy" id="660522"/>
    <lineage>
        <taxon>Archaea</taxon>
        <taxon>Methanobacteriati</taxon>
        <taxon>Methanobacteriota</taxon>
        <taxon>Stenosarchaea group</taxon>
        <taxon>Halobacteria</taxon>
        <taxon>Halobacteriales</taxon>
        <taxon>Haloferacaceae</taxon>
        <taxon>Haloplanus</taxon>
    </lineage>
</organism>
<name>A0A3M0DX77_9EURY</name>
<feature type="transmembrane region" description="Helical" evidence="6">
    <location>
        <begin position="96"/>
        <end position="119"/>
    </location>
</feature>
<dbReference type="CDD" id="cd06581">
    <property type="entry name" value="TM_PBP1_LivM_like"/>
    <property type="match status" value="1"/>
</dbReference>
<evidence type="ECO:0000313" key="7">
    <source>
        <dbReference type="EMBL" id="AZH24205.1"/>
    </source>
</evidence>
<feature type="transmembrane region" description="Helical" evidence="6">
    <location>
        <begin position="46"/>
        <end position="65"/>
    </location>
</feature>
<feature type="transmembrane region" description="Helical" evidence="6">
    <location>
        <begin position="230"/>
        <end position="253"/>
    </location>
</feature>
<dbReference type="GO" id="GO:0005886">
    <property type="term" value="C:plasma membrane"/>
    <property type="evidence" value="ECO:0007669"/>
    <property type="project" value="UniProtKB-SubCell"/>
</dbReference>
<evidence type="ECO:0000256" key="2">
    <source>
        <dbReference type="ARBA" id="ARBA00022475"/>
    </source>
</evidence>
<proteinExistence type="predicted"/>
<gene>
    <name evidence="8" type="ORF">ATH50_1409</name>
    <name evidence="7" type="ORF">DU502_01925</name>
</gene>
<feature type="transmembrane region" description="Helical" evidence="6">
    <location>
        <begin position="178"/>
        <end position="194"/>
    </location>
</feature>
<keyword evidence="5 6" id="KW-0472">Membrane</keyword>
<dbReference type="GO" id="GO:0015658">
    <property type="term" value="F:branched-chain amino acid transmembrane transporter activity"/>
    <property type="evidence" value="ECO:0007669"/>
    <property type="project" value="InterPro"/>
</dbReference>
<dbReference type="Proteomes" id="UP000277326">
    <property type="component" value="Unassembled WGS sequence"/>
</dbReference>
<dbReference type="GeneID" id="38470005"/>
<feature type="transmembrane region" description="Helical" evidence="6">
    <location>
        <begin position="265"/>
        <end position="290"/>
    </location>
</feature>
<dbReference type="EMBL" id="REFS01000002">
    <property type="protein sequence ID" value="RMB24169.1"/>
    <property type="molecule type" value="Genomic_DNA"/>
</dbReference>
<evidence type="ECO:0000313" key="9">
    <source>
        <dbReference type="Proteomes" id="UP000277326"/>
    </source>
</evidence>
<protein>
    <submittedName>
        <fullName evidence="7">Branched-chain amino acid ABC transporter permease</fullName>
    </submittedName>
    <submittedName>
        <fullName evidence="8">Branched-chain amino acid transport system permease protein/urea transport system permease protein</fullName>
    </submittedName>
</protein>
<dbReference type="AlphaFoldDB" id="A0A3M0DX77"/>
<evidence type="ECO:0000256" key="3">
    <source>
        <dbReference type="ARBA" id="ARBA00022692"/>
    </source>
</evidence>
<dbReference type="InterPro" id="IPR043428">
    <property type="entry name" value="LivM-like"/>
</dbReference>
<reference evidence="8 9" key="1">
    <citation type="journal article" date="2015" name="Stand. Genomic Sci.">
        <title>Genomic Encyclopedia of Bacterial and Archaeal Type Strains, Phase III: the genomes of soil and plant-associated and newly described type strains.</title>
        <authorList>
            <person name="Whitman W.B."/>
            <person name="Woyke T."/>
            <person name="Klenk H.P."/>
            <person name="Zhou Y."/>
            <person name="Lilburn T.G."/>
            <person name="Beck B.J."/>
            <person name="De Vos P."/>
            <person name="Vandamme P."/>
            <person name="Eisen J.A."/>
            <person name="Garrity G."/>
            <person name="Hugenholtz P."/>
            <person name="Kyrpides N.C."/>
        </authorList>
    </citation>
    <scope>NUCLEOTIDE SEQUENCE [LARGE SCALE GENOMIC DNA]</scope>
    <source>
        <strain evidence="8 9">CGMCC 1.10124</strain>
    </source>
</reference>
<dbReference type="PANTHER" id="PTHR30482">
    <property type="entry name" value="HIGH-AFFINITY BRANCHED-CHAIN AMINO ACID TRANSPORT SYSTEM PERMEASE"/>
    <property type="match status" value="1"/>
</dbReference>
<comment type="subcellular location">
    <subcellularLocation>
        <location evidence="1">Cell membrane</location>
        <topology evidence="1">Multi-pass membrane protein</topology>
    </subcellularLocation>
</comment>
<keyword evidence="10" id="KW-1185">Reference proteome</keyword>
<accession>A0A3M0DX77</accession>
<dbReference type="OrthoDB" id="30958at2157"/>
<dbReference type="InterPro" id="IPR001851">
    <property type="entry name" value="ABC_transp_permease"/>
</dbReference>
<dbReference type="PANTHER" id="PTHR30482:SF10">
    <property type="entry name" value="HIGH-AFFINITY BRANCHED-CHAIN AMINO ACID TRANSPORT PROTEIN BRAE"/>
    <property type="match status" value="1"/>
</dbReference>
<dbReference type="Proteomes" id="UP000282007">
    <property type="component" value="Chromosome"/>
</dbReference>
<sequence length="335" mass="36081">MSYIDRTKGALYQASMSEKVLLGATVVGLFLPVVLQPYLAFLAAQYYLFSLMALSLGLLWGYVGILSFGQAAFFGLGAYVMAWSFKYTFVPGLNPAYVALVLAPLVTGAIAAILGWFLFYSDVKDVYFVIITLALSVILEQLAVSVSSIFGGFNGIYLPRMAVSIPGVFSYQLANDRVFYYVAFAALVGGYALCRRIVRSDFGETLLAIKENEERTKSLGYNTARYKTQVFTVSGALAGIAGALYATLSQFVSPPLTGFVLSTEVVIWVAVGGRNLLLGAITGGLLVNAASTGLSSALADRYILILGLIFIAVVVTFKKGVVGYLAERYDWGEKL</sequence>
<dbReference type="RefSeq" id="WP_121920046.1">
    <property type="nucleotide sequence ID" value="NZ_CP034145.1"/>
</dbReference>
<evidence type="ECO:0000256" key="6">
    <source>
        <dbReference type="SAM" id="Phobius"/>
    </source>
</evidence>
<evidence type="ECO:0000256" key="5">
    <source>
        <dbReference type="ARBA" id="ARBA00023136"/>
    </source>
</evidence>
<keyword evidence="2" id="KW-1003">Cell membrane</keyword>
<evidence type="ECO:0000256" key="1">
    <source>
        <dbReference type="ARBA" id="ARBA00004651"/>
    </source>
</evidence>
<reference evidence="7 10" key="2">
    <citation type="submission" date="2018-07" db="EMBL/GenBank/DDBJ databases">
        <title>Genome sequences of Haloplanus aerogenes JCM 16430T.</title>
        <authorList>
            <person name="Kim Y.B."/>
            <person name="Roh S.W."/>
        </authorList>
    </citation>
    <scope>NUCLEOTIDE SEQUENCE [LARGE SCALE GENOMIC DNA]</scope>
    <source>
        <strain evidence="7 10">JCM 16430</strain>
    </source>
</reference>
<dbReference type="KEGG" id="haer:DU502_01925"/>
<evidence type="ECO:0000313" key="8">
    <source>
        <dbReference type="EMBL" id="RMB24169.1"/>
    </source>
</evidence>
<evidence type="ECO:0000256" key="4">
    <source>
        <dbReference type="ARBA" id="ARBA00022989"/>
    </source>
</evidence>
<dbReference type="Pfam" id="PF02653">
    <property type="entry name" value="BPD_transp_2"/>
    <property type="match status" value="1"/>
</dbReference>
<feature type="transmembrane region" description="Helical" evidence="6">
    <location>
        <begin position="302"/>
        <end position="326"/>
    </location>
</feature>
<keyword evidence="4 6" id="KW-1133">Transmembrane helix</keyword>
<evidence type="ECO:0000313" key="10">
    <source>
        <dbReference type="Proteomes" id="UP000282007"/>
    </source>
</evidence>
<feature type="transmembrane region" description="Helical" evidence="6">
    <location>
        <begin position="20"/>
        <end position="40"/>
    </location>
</feature>
<feature type="transmembrane region" description="Helical" evidence="6">
    <location>
        <begin position="126"/>
        <end position="158"/>
    </location>
</feature>
<dbReference type="EMBL" id="CP034145">
    <property type="protein sequence ID" value="AZH24205.1"/>
    <property type="molecule type" value="Genomic_DNA"/>
</dbReference>
<keyword evidence="3 6" id="KW-0812">Transmembrane</keyword>